<dbReference type="HOGENOM" id="CLU_024920_3_5_7"/>
<dbReference type="AlphaFoldDB" id="Q315W4"/>
<evidence type="ECO:0000256" key="3">
    <source>
        <dbReference type="ARBA" id="ARBA00006464"/>
    </source>
</evidence>
<dbReference type="InterPro" id="IPR003362">
    <property type="entry name" value="Bact_transf"/>
</dbReference>
<evidence type="ECO:0000256" key="1">
    <source>
        <dbReference type="ARBA" id="ARBA00004141"/>
    </source>
</evidence>
<dbReference type="KEGG" id="dde:Dde_0481"/>
<feature type="domain" description="Bacterial sugar transferase" evidence="10">
    <location>
        <begin position="269"/>
        <end position="461"/>
    </location>
</feature>
<keyword evidence="4" id="KW-1003">Cell membrane</keyword>
<keyword evidence="6 9" id="KW-0812">Transmembrane</keyword>
<evidence type="ECO:0000256" key="6">
    <source>
        <dbReference type="ARBA" id="ARBA00022692"/>
    </source>
</evidence>
<comment type="similarity">
    <text evidence="3">Belongs to the bacterial sugar transferase family.</text>
</comment>
<dbReference type="InterPro" id="IPR017472">
    <property type="entry name" value="Undecaprenyl-P_galact_Ptfrase"/>
</dbReference>
<sequence>MNEGCTLQGGCRLMTSGMRMTLLMLASDIFALVCAIGAAVVVRYLFDGQFHISFYLRCAPVVVFFLAAYAMRGLYPGVLMAPHEELKGLTLGTTLIFFFLITTTFFFKASEEFSRLVMLGGWLGSVILVPFCRIAVRRRFSRRPWWGIPAVIWGAGADADTLAGRFSKDRRQGISVLGTVQPDDAGDDRLQPLREYAAMRPQPMLVCTPESRDLFFSDEVLRIEELFERTLVMPPKAFDALNVQVRDVGGVLFFQMQTKLLDPVRQRLKRTLDLTVIMLALPVLLPVMAVLAAAVRLEGGGPVFYSQPRIGRWGRHFRIIKFRTMVCNADTVLQQHLAQHPELAEEWAENQKLRCDPRITAIGGFLRRTSLDELPQLLNVLRGEMSLVGPRPIVDAEVPRYGEAFELYKRTLPGISGLWQISGRNDTTYEERVMLDTYYSRNWSVWMDLHVLSRTLWVVIKRSGAY</sequence>
<dbReference type="PANTHER" id="PTHR30576:SF4">
    <property type="entry name" value="UNDECAPRENYL-PHOSPHATE GALACTOSE PHOSPHOTRANSFERASE"/>
    <property type="match status" value="1"/>
</dbReference>
<evidence type="ECO:0000313" key="12">
    <source>
        <dbReference type="Proteomes" id="UP000002710"/>
    </source>
</evidence>
<evidence type="ECO:0000256" key="2">
    <source>
        <dbReference type="ARBA" id="ARBA00004236"/>
    </source>
</evidence>
<keyword evidence="8 9" id="KW-0472">Membrane</keyword>
<dbReference type="STRING" id="207559.Dde_0481"/>
<evidence type="ECO:0000256" key="4">
    <source>
        <dbReference type="ARBA" id="ARBA00022475"/>
    </source>
</evidence>
<accession>Q315W4</accession>
<dbReference type="PANTHER" id="PTHR30576">
    <property type="entry name" value="COLANIC BIOSYNTHESIS UDP-GLUCOSE LIPID CARRIER TRANSFERASE"/>
    <property type="match status" value="1"/>
</dbReference>
<dbReference type="InterPro" id="IPR017475">
    <property type="entry name" value="EPS_sugar_tfrase"/>
</dbReference>
<evidence type="ECO:0000259" key="10">
    <source>
        <dbReference type="Pfam" id="PF02397"/>
    </source>
</evidence>
<feature type="transmembrane region" description="Helical" evidence="9">
    <location>
        <begin position="274"/>
        <end position="295"/>
    </location>
</feature>
<dbReference type="EC" id="2.7.8.6" evidence="11"/>
<dbReference type="GO" id="GO:0005886">
    <property type="term" value="C:plasma membrane"/>
    <property type="evidence" value="ECO:0007669"/>
    <property type="project" value="UniProtKB-SubCell"/>
</dbReference>
<keyword evidence="12" id="KW-1185">Reference proteome</keyword>
<keyword evidence="5 11" id="KW-0808">Transferase</keyword>
<dbReference type="GO" id="GO:0047360">
    <property type="term" value="F:undecaprenyl-phosphate galactose phosphotransferase activity"/>
    <property type="evidence" value="ECO:0007669"/>
    <property type="project" value="UniProtKB-EC"/>
</dbReference>
<dbReference type="eggNOG" id="COG2148">
    <property type="taxonomic scope" value="Bacteria"/>
</dbReference>
<dbReference type="RefSeq" id="WP_011366604.1">
    <property type="nucleotide sequence ID" value="NC_007519.1"/>
</dbReference>
<proteinExistence type="inferred from homology"/>
<evidence type="ECO:0000256" key="7">
    <source>
        <dbReference type="ARBA" id="ARBA00022989"/>
    </source>
</evidence>
<name>Q315W4_OLEA2</name>
<dbReference type="DNASU" id="3756543"/>
<dbReference type="EMBL" id="CP000112">
    <property type="protein sequence ID" value="ABB37282.1"/>
    <property type="molecule type" value="Genomic_DNA"/>
</dbReference>
<gene>
    <name evidence="11" type="ordered locus">Dde_0481</name>
</gene>
<feature type="transmembrane region" description="Helical" evidence="9">
    <location>
        <begin position="86"/>
        <end position="107"/>
    </location>
</feature>
<dbReference type="Proteomes" id="UP000002710">
    <property type="component" value="Chromosome"/>
</dbReference>
<dbReference type="GO" id="GO:0000271">
    <property type="term" value="P:polysaccharide biosynthetic process"/>
    <property type="evidence" value="ECO:0007669"/>
    <property type="project" value="InterPro"/>
</dbReference>
<comment type="subcellular location">
    <subcellularLocation>
        <location evidence="2">Cell membrane</location>
    </subcellularLocation>
    <subcellularLocation>
        <location evidence="1">Membrane</location>
        <topology evidence="1">Multi-pass membrane protein</topology>
    </subcellularLocation>
</comment>
<evidence type="ECO:0000256" key="5">
    <source>
        <dbReference type="ARBA" id="ARBA00022679"/>
    </source>
</evidence>
<dbReference type="Pfam" id="PF02397">
    <property type="entry name" value="Bac_transf"/>
    <property type="match status" value="1"/>
</dbReference>
<evidence type="ECO:0000256" key="8">
    <source>
        <dbReference type="ARBA" id="ARBA00023136"/>
    </source>
</evidence>
<organism evidence="11 12">
    <name type="scientific">Oleidesulfovibrio alaskensis (strain ATCC BAA-1058 / DSM 17464 / G20)</name>
    <name type="common">Desulfovibrio alaskensis</name>
    <dbReference type="NCBI Taxonomy" id="207559"/>
    <lineage>
        <taxon>Bacteria</taxon>
        <taxon>Pseudomonadati</taxon>
        <taxon>Thermodesulfobacteriota</taxon>
        <taxon>Desulfovibrionia</taxon>
        <taxon>Desulfovibrionales</taxon>
        <taxon>Desulfovibrionaceae</taxon>
        <taxon>Oleidesulfovibrio</taxon>
    </lineage>
</organism>
<feature type="transmembrane region" description="Helical" evidence="9">
    <location>
        <begin position="113"/>
        <end position="136"/>
    </location>
</feature>
<reference evidence="11 12" key="1">
    <citation type="journal article" date="2011" name="J. Bacteriol.">
        <title>Complete genome sequence and updated annotation of Desulfovibrio alaskensis G20.</title>
        <authorList>
            <person name="Hauser L.J."/>
            <person name="Land M.L."/>
            <person name="Brown S.D."/>
            <person name="Larimer F."/>
            <person name="Keller K.L."/>
            <person name="Rapp-Giles B.J."/>
            <person name="Price M.N."/>
            <person name="Lin M."/>
            <person name="Bruce D.C."/>
            <person name="Detter J.C."/>
            <person name="Tapia R."/>
            <person name="Han C.S."/>
            <person name="Goodwin L.A."/>
            <person name="Cheng J.F."/>
            <person name="Pitluck S."/>
            <person name="Copeland A."/>
            <person name="Lucas S."/>
            <person name="Nolan M."/>
            <person name="Lapidus A.L."/>
            <person name="Palumbo A.V."/>
            <person name="Wall J.D."/>
        </authorList>
    </citation>
    <scope>NUCLEOTIDE SEQUENCE [LARGE SCALE GENOMIC DNA]</scope>
    <source>
        <strain evidence="12">ATCC BAA 1058 / DSM 17464 / G20</strain>
    </source>
</reference>
<dbReference type="NCBIfam" id="TIGR03025">
    <property type="entry name" value="EPS_sugtrans"/>
    <property type="match status" value="1"/>
</dbReference>
<evidence type="ECO:0000256" key="9">
    <source>
        <dbReference type="SAM" id="Phobius"/>
    </source>
</evidence>
<keyword evidence="7 9" id="KW-1133">Transmembrane helix</keyword>
<feature type="transmembrane region" description="Helical" evidence="9">
    <location>
        <begin position="52"/>
        <end position="74"/>
    </location>
</feature>
<protein>
    <submittedName>
        <fullName evidence="11">Exopolysaccharide biosynthesis polyprenyl glycosylphosphotransferase</fullName>
        <ecNumber evidence="11">2.7.8.6</ecNumber>
    </submittedName>
</protein>
<feature type="transmembrane region" description="Helical" evidence="9">
    <location>
        <begin position="22"/>
        <end position="46"/>
    </location>
</feature>
<dbReference type="NCBIfam" id="TIGR03022">
    <property type="entry name" value="WbaP_sugtrans"/>
    <property type="match status" value="1"/>
</dbReference>
<evidence type="ECO:0000313" key="11">
    <source>
        <dbReference type="EMBL" id="ABB37282.1"/>
    </source>
</evidence>